<gene>
    <name evidence="3" type="primary">LOC117231252</name>
</gene>
<keyword evidence="2" id="KW-1185">Reference proteome</keyword>
<dbReference type="Proteomes" id="UP000504631">
    <property type="component" value="Unplaced"/>
</dbReference>
<reference evidence="3" key="1">
    <citation type="submission" date="2025-08" db="UniProtKB">
        <authorList>
            <consortium name="RefSeq"/>
        </authorList>
    </citation>
    <scope>IDENTIFICATION</scope>
    <source>
        <tissue evidence="3">Muscle</tissue>
    </source>
</reference>
<evidence type="ECO:0000256" key="1">
    <source>
        <dbReference type="SAM" id="Phobius"/>
    </source>
</evidence>
<sequence>MTNLIFGVGIGLFLILILWALALLVFIISLKIEKKIGTLAIFIVSICTIVLLILPRASEKSNTSDKKIHNLLQIYDHLYIWRILLLILLVISSIISLVGYVKFEITKSIRPVRITNWIF</sequence>
<evidence type="ECO:0000313" key="2">
    <source>
        <dbReference type="Proteomes" id="UP000504631"/>
    </source>
</evidence>
<name>A0A6J3JZ32_9HYME</name>
<dbReference type="AlphaFoldDB" id="A0A6J3JZ32"/>
<accession>A0A6J3JZ32</accession>
<feature type="transmembrane region" description="Helical" evidence="1">
    <location>
        <begin position="6"/>
        <end position="27"/>
    </location>
</feature>
<protein>
    <submittedName>
        <fullName evidence="3">Transmembrane protein 218-like</fullName>
    </submittedName>
</protein>
<feature type="transmembrane region" description="Helical" evidence="1">
    <location>
        <begin position="78"/>
        <end position="101"/>
    </location>
</feature>
<dbReference type="KEGG" id="bvk:117231252"/>
<organism evidence="2 3">
    <name type="scientific">Bombus vosnesenskii</name>
    <dbReference type="NCBI Taxonomy" id="207650"/>
    <lineage>
        <taxon>Eukaryota</taxon>
        <taxon>Metazoa</taxon>
        <taxon>Ecdysozoa</taxon>
        <taxon>Arthropoda</taxon>
        <taxon>Hexapoda</taxon>
        <taxon>Insecta</taxon>
        <taxon>Pterygota</taxon>
        <taxon>Neoptera</taxon>
        <taxon>Endopterygota</taxon>
        <taxon>Hymenoptera</taxon>
        <taxon>Apocrita</taxon>
        <taxon>Aculeata</taxon>
        <taxon>Apoidea</taxon>
        <taxon>Anthophila</taxon>
        <taxon>Apidae</taxon>
        <taxon>Bombus</taxon>
        <taxon>Pyrobombus</taxon>
    </lineage>
</organism>
<feature type="transmembrane region" description="Helical" evidence="1">
    <location>
        <begin position="39"/>
        <end position="58"/>
    </location>
</feature>
<evidence type="ECO:0000313" key="3">
    <source>
        <dbReference type="RefSeq" id="XP_033345410.1"/>
    </source>
</evidence>
<keyword evidence="1" id="KW-1133">Transmembrane helix</keyword>
<keyword evidence="1" id="KW-0472">Membrane</keyword>
<keyword evidence="1" id="KW-0812">Transmembrane</keyword>
<dbReference type="RefSeq" id="XP_033345410.1">
    <property type="nucleotide sequence ID" value="XM_033489519.1"/>
</dbReference>
<dbReference type="GeneID" id="117231252"/>
<proteinExistence type="predicted"/>